<dbReference type="Proteomes" id="UP000349468">
    <property type="component" value="Unassembled WGS sequence"/>
</dbReference>
<proteinExistence type="predicted"/>
<protein>
    <recommendedName>
        <fullName evidence="3">Toxin HigB-2</fullName>
    </recommendedName>
</protein>
<accession>A0A5E7GE05</accession>
<evidence type="ECO:0008006" key="3">
    <source>
        <dbReference type="Google" id="ProtNLM"/>
    </source>
</evidence>
<dbReference type="EMBL" id="CABVIK010000001">
    <property type="protein sequence ID" value="VVO49931.1"/>
    <property type="molecule type" value="Genomic_DNA"/>
</dbReference>
<evidence type="ECO:0000313" key="2">
    <source>
        <dbReference type="Proteomes" id="UP000349468"/>
    </source>
</evidence>
<name>A0A5E7GE05_PSEFL</name>
<dbReference type="AlphaFoldDB" id="A0A5E7GE05"/>
<organism evidence="1 2">
    <name type="scientific">Pseudomonas fluorescens</name>
    <dbReference type="NCBI Taxonomy" id="294"/>
    <lineage>
        <taxon>Bacteria</taxon>
        <taxon>Pseudomonadati</taxon>
        <taxon>Pseudomonadota</taxon>
        <taxon>Gammaproteobacteria</taxon>
        <taxon>Pseudomonadales</taxon>
        <taxon>Pseudomonadaceae</taxon>
        <taxon>Pseudomonas</taxon>
    </lineage>
</organism>
<sequence>MFLQPGSTVENGNEKDGVDALTDSIIETKLYVGSVQNMDALFIELRMFQKHRDEYLDDDLFRSFQLELLKNPEAGDLIEGTGGLRKIRFCDQRRGKGKLGGLRVIYYWWSGFDQFWLFTVYSKNEQDDLSPSQKNIFRQALDREINTRSHYET</sequence>
<gene>
    <name evidence="1" type="ORF">PS870_00245</name>
</gene>
<reference evidence="1 2" key="1">
    <citation type="submission" date="2019-09" db="EMBL/GenBank/DDBJ databases">
        <authorList>
            <person name="Chandra G."/>
            <person name="Truman W A."/>
        </authorList>
    </citation>
    <scope>NUCLEOTIDE SEQUENCE [LARGE SCALE GENOMIC DNA]</scope>
    <source>
        <strain evidence="1">PS870</strain>
    </source>
</reference>
<evidence type="ECO:0000313" key="1">
    <source>
        <dbReference type="EMBL" id="VVO49931.1"/>
    </source>
</evidence>